<keyword evidence="3" id="KW-1185">Reference proteome</keyword>
<feature type="compositionally biased region" description="Polar residues" evidence="1">
    <location>
        <begin position="233"/>
        <end position="272"/>
    </location>
</feature>
<dbReference type="Pfam" id="PF09421">
    <property type="entry name" value="FRQ"/>
    <property type="match status" value="1"/>
</dbReference>
<proteinExistence type="predicted"/>
<feature type="region of interest" description="Disordered" evidence="1">
    <location>
        <begin position="696"/>
        <end position="743"/>
    </location>
</feature>
<feature type="region of interest" description="Disordered" evidence="1">
    <location>
        <begin position="830"/>
        <end position="857"/>
    </location>
</feature>
<evidence type="ECO:0000313" key="3">
    <source>
        <dbReference type="Proteomes" id="UP000077069"/>
    </source>
</evidence>
<dbReference type="AlphaFoldDB" id="A0A177C9P8"/>
<feature type="region of interest" description="Disordered" evidence="1">
    <location>
        <begin position="330"/>
        <end position="375"/>
    </location>
</feature>
<sequence>MDDPPGTIPQATPHPRRPPAHQSVSLRHSPPASGVPPKAPTFYNPQATAVSSPNVGASDKANPPSSVSPQVKSNKNSSGESSDAGKWFENTNNAVQSNNNLDNDPPFFLRNSSPSETPPDGQAFDHLYQHTTAAMPYRPGIGNMNNESVEDFRSVIDDLTVANKRLKQKLRKYEKLHDSHLQDEKLFEVRFHGLPDHKKRELEETLRKFAADMDSKSEQDYPAVSTHPAMFENQKTASSRASRFTESGYASMSGHNSNSARSNQPSNTASNTDWDQRRLTKMNYNQQQQTIQSYLHDIPRGLLPKSHHAPMSDKSKKKLVVRRLEQIFAGKRSAPGNHPQPMQQEEVAQSAATADRRANEAAGQRSKTEGHREARIMPVRADDEDISGHQEALQKSRLNLQINEQDFAGSGSPDQRPTRPLDLDIYRAQVPSDNMDYIRHLGFTPPNMMSEGSPEDDHGWIYLNLLINMAQLHTLNVTPDFVKDAVSEYSSLFELSHDGRKIRWRGGTDVTLSSTGSSSEYQGNSPPDGYGNSKSPHRFAKTGGSGSSDLSMNPERVAQRLARKQKEKERNQFSYTPLFFHKDDSDDEEDSYGLDMNSSSNSPYQVQQAGDSSGLGSSAKQSSASKRRRNDGPIIFYSKAKFCTDLTGDSRGIASHTSDSYQNITSHPIGVPTSHPGRLIQSSSVMERRGPLETTMMDIDSKDGSQTASSSEEFSFSPDALNDDNGTESPDVMDFEASGLGGVHPEDNFSIRVRRSQQQAAPTSVVAARHRSSLYPKKILDVLNESPTQEDNPTSPKQQQSVIKEEIISASRRTLPNSALPPASFLPFDSTSSGDVDSDLESNVSSSLSSTSSSENVPATALHLLNVSSVQRDFSDASGDSSSEGDDEDDSDDGSIDLLATARRMDPHTVIASEREYDAALADRLVEEIPAGSSAATAGGGSGFNTPANALEALTEQGEPTGRTSRQKRQSTTSGSLSSQARAKLKRNRTRESIATALQETSKRAKTQKRE</sequence>
<dbReference type="EMBL" id="KV441554">
    <property type="protein sequence ID" value="OAG03559.1"/>
    <property type="molecule type" value="Genomic_DNA"/>
</dbReference>
<feature type="region of interest" description="Disordered" evidence="1">
    <location>
        <begin position="511"/>
        <end position="631"/>
    </location>
</feature>
<feature type="compositionally biased region" description="Polar residues" evidence="1">
    <location>
        <begin position="89"/>
        <end position="102"/>
    </location>
</feature>
<reference evidence="2 3" key="1">
    <citation type="submission" date="2016-05" db="EMBL/GenBank/DDBJ databases">
        <title>Comparative analysis of secretome profiles of manganese(II)-oxidizing ascomycete fungi.</title>
        <authorList>
            <consortium name="DOE Joint Genome Institute"/>
            <person name="Zeiner C.A."/>
            <person name="Purvine S.O."/>
            <person name="Zink E.M."/>
            <person name="Wu S."/>
            <person name="Pasa-Tolic L."/>
            <person name="Chaput D.L."/>
            <person name="Haridas S."/>
            <person name="Grigoriev I.V."/>
            <person name="Santelli C.M."/>
            <person name="Hansel C.M."/>
        </authorList>
    </citation>
    <scope>NUCLEOTIDE SEQUENCE [LARGE SCALE GENOMIC DNA]</scope>
    <source>
        <strain evidence="2 3">AP3s5-JAC2a</strain>
    </source>
</reference>
<protein>
    <recommendedName>
        <fullName evidence="4">Frequency clock protein</fullName>
    </recommendedName>
</protein>
<dbReference type="RefSeq" id="XP_018033924.1">
    <property type="nucleotide sequence ID" value="XM_018187647.1"/>
</dbReference>
<feature type="compositionally biased region" description="Acidic residues" evidence="1">
    <location>
        <begin position="721"/>
        <end position="734"/>
    </location>
</feature>
<dbReference type="InterPro" id="IPR018554">
    <property type="entry name" value="FRQ"/>
</dbReference>
<dbReference type="STRING" id="1460663.A0A177C9P8"/>
<gene>
    <name evidence="2" type="ORF">CC84DRAFT_859465</name>
</gene>
<feature type="compositionally biased region" description="Polar residues" evidence="1">
    <location>
        <begin position="704"/>
        <end position="714"/>
    </location>
</feature>
<feature type="compositionally biased region" description="Acidic residues" evidence="1">
    <location>
        <begin position="883"/>
        <end position="895"/>
    </location>
</feature>
<feature type="region of interest" description="Disordered" evidence="1">
    <location>
        <begin position="932"/>
        <end position="1011"/>
    </location>
</feature>
<dbReference type="GO" id="GO:0007623">
    <property type="term" value="P:circadian rhythm"/>
    <property type="evidence" value="ECO:0007669"/>
    <property type="project" value="InterPro"/>
</dbReference>
<feature type="compositionally biased region" description="Polar residues" evidence="1">
    <location>
        <begin position="63"/>
        <end position="81"/>
    </location>
</feature>
<feature type="compositionally biased region" description="Low complexity" evidence="1">
    <location>
        <begin position="612"/>
        <end position="624"/>
    </location>
</feature>
<dbReference type="GO" id="GO:0005634">
    <property type="term" value="C:nucleus"/>
    <property type="evidence" value="ECO:0007669"/>
    <property type="project" value="InterPro"/>
</dbReference>
<dbReference type="OrthoDB" id="2536795at2759"/>
<dbReference type="Proteomes" id="UP000077069">
    <property type="component" value="Unassembled WGS sequence"/>
</dbReference>
<evidence type="ECO:0000313" key="2">
    <source>
        <dbReference type="EMBL" id="OAG03559.1"/>
    </source>
</evidence>
<accession>A0A177C9P8</accession>
<organism evidence="2 3">
    <name type="scientific">Paraphaeosphaeria sporulosa</name>
    <dbReference type="NCBI Taxonomy" id="1460663"/>
    <lineage>
        <taxon>Eukaryota</taxon>
        <taxon>Fungi</taxon>
        <taxon>Dikarya</taxon>
        <taxon>Ascomycota</taxon>
        <taxon>Pezizomycotina</taxon>
        <taxon>Dothideomycetes</taxon>
        <taxon>Pleosporomycetidae</taxon>
        <taxon>Pleosporales</taxon>
        <taxon>Massarineae</taxon>
        <taxon>Didymosphaeriaceae</taxon>
        <taxon>Paraphaeosphaeria</taxon>
    </lineage>
</organism>
<feature type="compositionally biased region" description="Basic and acidic residues" evidence="1">
    <location>
        <begin position="366"/>
        <end position="375"/>
    </location>
</feature>
<feature type="compositionally biased region" description="Polar residues" evidence="1">
    <location>
        <begin position="511"/>
        <end position="525"/>
    </location>
</feature>
<feature type="region of interest" description="Disordered" evidence="1">
    <location>
        <begin position="869"/>
        <end position="908"/>
    </location>
</feature>
<evidence type="ECO:0008006" key="4">
    <source>
        <dbReference type="Google" id="ProtNLM"/>
    </source>
</evidence>
<feature type="compositionally biased region" description="Low complexity" evidence="1">
    <location>
        <begin position="841"/>
        <end position="856"/>
    </location>
</feature>
<feature type="compositionally biased region" description="Polar residues" evidence="1">
    <location>
        <begin position="970"/>
        <end position="981"/>
    </location>
</feature>
<dbReference type="GeneID" id="28771133"/>
<feature type="compositionally biased region" description="Polar residues" evidence="1">
    <location>
        <begin position="596"/>
        <end position="611"/>
    </location>
</feature>
<feature type="compositionally biased region" description="Polar residues" evidence="1">
    <location>
        <begin position="43"/>
        <end position="55"/>
    </location>
</feature>
<feature type="region of interest" description="Disordered" evidence="1">
    <location>
        <begin position="213"/>
        <end position="272"/>
    </location>
</feature>
<name>A0A177C9P8_9PLEO</name>
<dbReference type="InParanoid" id="A0A177C9P8"/>
<dbReference type="GO" id="GO:0006355">
    <property type="term" value="P:regulation of DNA-templated transcription"/>
    <property type="evidence" value="ECO:0007669"/>
    <property type="project" value="InterPro"/>
</dbReference>
<feature type="region of interest" description="Disordered" evidence="1">
    <location>
        <begin position="1"/>
        <end position="123"/>
    </location>
</feature>
<dbReference type="GO" id="GO:0005737">
    <property type="term" value="C:cytoplasm"/>
    <property type="evidence" value="ECO:0007669"/>
    <property type="project" value="InterPro"/>
</dbReference>
<evidence type="ECO:0000256" key="1">
    <source>
        <dbReference type="SAM" id="MobiDB-lite"/>
    </source>
</evidence>